<dbReference type="CDD" id="cd00158">
    <property type="entry name" value="RHOD"/>
    <property type="match status" value="1"/>
</dbReference>
<dbReference type="InterPro" id="IPR001763">
    <property type="entry name" value="Rhodanese-like_dom"/>
</dbReference>
<evidence type="ECO:0000259" key="1">
    <source>
        <dbReference type="PROSITE" id="PS50206"/>
    </source>
</evidence>
<dbReference type="InterPro" id="IPR050229">
    <property type="entry name" value="GlpE_sulfurtransferase"/>
</dbReference>
<dbReference type="AlphaFoldDB" id="A0A538SGD3"/>
<gene>
    <name evidence="2" type="ORF">E6K72_11450</name>
</gene>
<proteinExistence type="predicted"/>
<sequence length="126" mass="13076">GSPGDNAVSQAAHVGLNTMQAAMIGHLQAGEARGFLSAHPEALVLDVRAAAEWDGEFGHIDGARQIPLGELGARMGEIEAWKGKPVVVVDRDGARSASACRMLTAAGFQQVSNLEGGMVAWRQAGD</sequence>
<dbReference type="PANTHER" id="PTHR43031">
    <property type="entry name" value="FAD-DEPENDENT OXIDOREDUCTASE"/>
    <property type="match status" value="1"/>
</dbReference>
<feature type="domain" description="Rhodanese" evidence="1">
    <location>
        <begin position="38"/>
        <end position="126"/>
    </location>
</feature>
<dbReference type="PANTHER" id="PTHR43031:SF1">
    <property type="entry name" value="PYRIDINE NUCLEOTIDE-DISULPHIDE OXIDOREDUCTASE"/>
    <property type="match status" value="1"/>
</dbReference>
<reference evidence="2 3" key="1">
    <citation type="journal article" date="2019" name="Nat. Microbiol.">
        <title>Mediterranean grassland soil C-N compound turnover is dependent on rainfall and depth, and is mediated by genomically divergent microorganisms.</title>
        <authorList>
            <person name="Diamond S."/>
            <person name="Andeer P.F."/>
            <person name="Li Z."/>
            <person name="Crits-Christoph A."/>
            <person name="Burstein D."/>
            <person name="Anantharaman K."/>
            <person name="Lane K.R."/>
            <person name="Thomas B.C."/>
            <person name="Pan C."/>
            <person name="Northen T.R."/>
            <person name="Banfield J.F."/>
        </authorList>
    </citation>
    <scope>NUCLEOTIDE SEQUENCE [LARGE SCALE GENOMIC DNA]</scope>
    <source>
        <strain evidence="2">WS_2</strain>
    </source>
</reference>
<dbReference type="EMBL" id="VBOS01000413">
    <property type="protein sequence ID" value="TMQ50428.1"/>
    <property type="molecule type" value="Genomic_DNA"/>
</dbReference>
<dbReference type="Proteomes" id="UP000317716">
    <property type="component" value="Unassembled WGS sequence"/>
</dbReference>
<dbReference type="Pfam" id="PF00581">
    <property type="entry name" value="Rhodanese"/>
    <property type="match status" value="1"/>
</dbReference>
<comment type="caution">
    <text evidence="2">The sequence shown here is derived from an EMBL/GenBank/DDBJ whole genome shotgun (WGS) entry which is preliminary data.</text>
</comment>
<dbReference type="SUPFAM" id="SSF52821">
    <property type="entry name" value="Rhodanese/Cell cycle control phosphatase"/>
    <property type="match status" value="1"/>
</dbReference>
<dbReference type="Gene3D" id="3.40.250.10">
    <property type="entry name" value="Rhodanese-like domain"/>
    <property type="match status" value="1"/>
</dbReference>
<dbReference type="InterPro" id="IPR036873">
    <property type="entry name" value="Rhodanese-like_dom_sf"/>
</dbReference>
<organism evidence="2 3">
    <name type="scientific">Eiseniibacteriota bacterium</name>
    <dbReference type="NCBI Taxonomy" id="2212470"/>
    <lineage>
        <taxon>Bacteria</taxon>
        <taxon>Candidatus Eiseniibacteriota</taxon>
    </lineage>
</organism>
<evidence type="ECO:0000313" key="2">
    <source>
        <dbReference type="EMBL" id="TMQ50428.1"/>
    </source>
</evidence>
<accession>A0A538SGD3</accession>
<name>A0A538SGD3_UNCEI</name>
<evidence type="ECO:0000313" key="3">
    <source>
        <dbReference type="Proteomes" id="UP000317716"/>
    </source>
</evidence>
<feature type="non-terminal residue" evidence="2">
    <location>
        <position position="1"/>
    </location>
</feature>
<protein>
    <submittedName>
        <fullName evidence="2">Rhodanese-like domain-containing protein</fullName>
    </submittedName>
</protein>
<dbReference type="PROSITE" id="PS50206">
    <property type="entry name" value="RHODANESE_3"/>
    <property type="match status" value="1"/>
</dbReference>
<dbReference type="SMART" id="SM00450">
    <property type="entry name" value="RHOD"/>
    <property type="match status" value="1"/>
</dbReference>